<protein>
    <recommendedName>
        <fullName evidence="1">Transglutaminase-like domain-containing protein</fullName>
    </recommendedName>
</protein>
<accession>A0A0W8FD60</accession>
<gene>
    <name evidence="2" type="ORF">ASZ90_011474</name>
</gene>
<dbReference type="InterPro" id="IPR038765">
    <property type="entry name" value="Papain-like_cys_pep_sf"/>
</dbReference>
<dbReference type="Gene3D" id="3.10.620.30">
    <property type="match status" value="1"/>
</dbReference>
<dbReference type="Pfam" id="PF01841">
    <property type="entry name" value="Transglut_core"/>
    <property type="match status" value="1"/>
</dbReference>
<comment type="caution">
    <text evidence="2">The sequence shown here is derived from an EMBL/GenBank/DDBJ whole genome shotgun (WGS) entry which is preliminary data.</text>
</comment>
<dbReference type="AlphaFoldDB" id="A0A0W8FD60"/>
<name>A0A0W8FD60_9ZZZZ</name>
<dbReference type="EMBL" id="LNQE01001358">
    <property type="protein sequence ID" value="KUG18812.1"/>
    <property type="molecule type" value="Genomic_DNA"/>
</dbReference>
<sequence>MITGCNWAGEEIVRDTIVYDKRVVIGSSGILIPTDVRDWLSHTHSKVIARALEEMALPASREAGTFDMRAWRSWDYVTRSIDYVTDKSSFGLEDLWLFPEETLMLGKGDCEDTSFLLASLLLASGISEQCVRVVLGRVASPAGSYGHAWVVYQCESGQWCLLETTLESAPPSFTPADPFTLPGNQYQYQPQFCLNSSHLWSMTRMKNEFTDYLKIRVKPQQPVPSE</sequence>
<evidence type="ECO:0000313" key="2">
    <source>
        <dbReference type="EMBL" id="KUG18812.1"/>
    </source>
</evidence>
<reference evidence="2" key="1">
    <citation type="journal article" date="2015" name="Proc. Natl. Acad. Sci. U.S.A.">
        <title>Networks of energetic and metabolic interactions define dynamics in microbial communities.</title>
        <authorList>
            <person name="Embree M."/>
            <person name="Liu J.K."/>
            <person name="Al-Bassam M.M."/>
            <person name="Zengler K."/>
        </authorList>
    </citation>
    <scope>NUCLEOTIDE SEQUENCE</scope>
</reference>
<dbReference type="InterPro" id="IPR010319">
    <property type="entry name" value="Transglutaminase-like_Cys_pept"/>
</dbReference>
<dbReference type="SUPFAM" id="SSF54001">
    <property type="entry name" value="Cysteine proteinases"/>
    <property type="match status" value="1"/>
</dbReference>
<dbReference type="InterPro" id="IPR002931">
    <property type="entry name" value="Transglutaminase-like"/>
</dbReference>
<dbReference type="PANTHER" id="PTHR39327:SF1">
    <property type="entry name" value="BLR5470 PROTEIN"/>
    <property type="match status" value="1"/>
</dbReference>
<evidence type="ECO:0000259" key="1">
    <source>
        <dbReference type="Pfam" id="PF01841"/>
    </source>
</evidence>
<dbReference type="PANTHER" id="PTHR39327">
    <property type="match status" value="1"/>
</dbReference>
<feature type="domain" description="Transglutaminase-like" evidence="1">
    <location>
        <begin position="70"/>
        <end position="163"/>
    </location>
</feature>
<proteinExistence type="predicted"/>
<organism evidence="2">
    <name type="scientific">hydrocarbon metagenome</name>
    <dbReference type="NCBI Taxonomy" id="938273"/>
    <lineage>
        <taxon>unclassified sequences</taxon>
        <taxon>metagenomes</taxon>
        <taxon>ecological metagenomes</taxon>
    </lineage>
</organism>